<accession>L8WK68</accession>
<comment type="caution">
    <text evidence="2">The sequence shown here is derived from an EMBL/GenBank/DDBJ whole genome shotgun (WGS) entry which is preliminary data.</text>
</comment>
<evidence type="ECO:0000313" key="3">
    <source>
        <dbReference type="Proteomes" id="UP000011668"/>
    </source>
</evidence>
<dbReference type="Proteomes" id="UP000011668">
    <property type="component" value="Unassembled WGS sequence"/>
</dbReference>
<protein>
    <submittedName>
        <fullName evidence="2">Uncharacterized protein</fullName>
    </submittedName>
</protein>
<evidence type="ECO:0000256" key="1">
    <source>
        <dbReference type="SAM" id="MobiDB-lite"/>
    </source>
</evidence>
<dbReference type="AlphaFoldDB" id="L8WK68"/>
<organism evidence="2 3">
    <name type="scientific">Thanatephorus cucumeris (strain AG1-IA)</name>
    <name type="common">Rice sheath blight fungus</name>
    <name type="synonym">Rhizoctonia solani</name>
    <dbReference type="NCBI Taxonomy" id="983506"/>
    <lineage>
        <taxon>Eukaryota</taxon>
        <taxon>Fungi</taxon>
        <taxon>Dikarya</taxon>
        <taxon>Basidiomycota</taxon>
        <taxon>Agaricomycotina</taxon>
        <taxon>Agaricomycetes</taxon>
        <taxon>Cantharellales</taxon>
        <taxon>Ceratobasidiaceae</taxon>
        <taxon>Rhizoctonia</taxon>
        <taxon>Rhizoctonia solani AG-1</taxon>
    </lineage>
</organism>
<feature type="region of interest" description="Disordered" evidence="1">
    <location>
        <begin position="132"/>
        <end position="157"/>
    </location>
</feature>
<sequence length="386" mass="42786">MKSAKRLSRSHSVAQDQAKVCPISQPPFRYDRTLVAAYSMPVFEVGRRPVSTRKLGRSRPSTRVKPLIEDILKARQTKIKIKLRDAHEGCVDTKDIGPMGRSLRYREIVRPRVVKSKPPQVITICVQGLDLSGNQKEGQTPEEGEEKNTPSEVGRVEPISHKRDMKRKARRGVAAPGVQCIYTQGGDSPIDGEVRSRLAIGCDEGTGRIDRIHVTCSAIFAHLHYYTRACVNESELRWIGVGFGSGIARWEARFFSVFWPNQTNVGEFQIESIDAHRAGRLSIRSGPRIPSATSALASGYSRYGTIAEPLRACEAQQQKEGGGGIEEKTICLFRICPCCQRGVWIAECWDLRSEIGVEGNLADLCNKVSLQGTALAQKCRKSIQPT</sequence>
<dbReference type="HOGENOM" id="CLU_716072_0_0_1"/>
<gene>
    <name evidence="2" type="ORF">AG1IA_07364</name>
</gene>
<reference evidence="2 3" key="1">
    <citation type="journal article" date="2013" name="Nat. Commun.">
        <title>The evolution and pathogenic mechanisms of the rice sheath blight pathogen.</title>
        <authorList>
            <person name="Zheng A."/>
            <person name="Lin R."/>
            <person name="Xu L."/>
            <person name="Qin P."/>
            <person name="Tang C."/>
            <person name="Ai P."/>
            <person name="Zhang D."/>
            <person name="Liu Y."/>
            <person name="Sun Z."/>
            <person name="Feng H."/>
            <person name="Wang Y."/>
            <person name="Chen Y."/>
            <person name="Liang X."/>
            <person name="Fu R."/>
            <person name="Li Q."/>
            <person name="Zhang J."/>
            <person name="Yu X."/>
            <person name="Xie Z."/>
            <person name="Ding L."/>
            <person name="Guan P."/>
            <person name="Tang J."/>
            <person name="Liang Y."/>
            <person name="Wang S."/>
            <person name="Deng Q."/>
            <person name="Li S."/>
            <person name="Zhu J."/>
            <person name="Wang L."/>
            <person name="Liu H."/>
            <person name="Li P."/>
        </authorList>
    </citation>
    <scope>NUCLEOTIDE SEQUENCE [LARGE SCALE GENOMIC DNA]</scope>
    <source>
        <strain evidence="3">AG-1 IA</strain>
    </source>
</reference>
<proteinExistence type="predicted"/>
<keyword evidence="3" id="KW-1185">Reference proteome</keyword>
<evidence type="ECO:0000313" key="2">
    <source>
        <dbReference type="EMBL" id="ELU38596.1"/>
    </source>
</evidence>
<name>L8WK68_THACA</name>
<dbReference type="EMBL" id="AFRT01002118">
    <property type="protein sequence ID" value="ELU38596.1"/>
    <property type="molecule type" value="Genomic_DNA"/>
</dbReference>
<feature type="compositionally biased region" description="Basic and acidic residues" evidence="1">
    <location>
        <begin position="146"/>
        <end position="157"/>
    </location>
</feature>